<protein>
    <submittedName>
        <fullName evidence="1">Uncharacterized protein</fullName>
    </submittedName>
</protein>
<dbReference type="EMBL" id="AAXA02000015">
    <property type="protein sequence ID" value="EDR46283.1"/>
    <property type="molecule type" value="Genomic_DNA"/>
</dbReference>
<name>B0G9C9_9FIRM</name>
<reference evidence="1 2" key="2">
    <citation type="submission" date="2007-10" db="EMBL/GenBank/DDBJ databases">
        <authorList>
            <person name="Fulton L."/>
            <person name="Clifton S."/>
            <person name="Fulton B."/>
            <person name="Xu J."/>
            <person name="Minx P."/>
            <person name="Pepin K.H."/>
            <person name="Johnson M."/>
            <person name="Thiruvilangam P."/>
            <person name="Bhonagiri V."/>
            <person name="Nash W.E."/>
            <person name="Wang C."/>
            <person name="Mardis E.R."/>
            <person name="Wilson R.K."/>
        </authorList>
    </citation>
    <scope>NUCLEOTIDE SEQUENCE [LARGE SCALE GENOMIC DNA]</scope>
    <source>
        <strain evidence="1 2">ATCC 27755</strain>
    </source>
</reference>
<proteinExistence type="predicted"/>
<dbReference type="PaxDb" id="411461-DORFOR_02891"/>
<gene>
    <name evidence="1" type="ORF">DORFOR_02891</name>
</gene>
<comment type="caution">
    <text evidence="1">The sequence shown here is derived from an EMBL/GenBank/DDBJ whole genome shotgun (WGS) entry which is preliminary data.</text>
</comment>
<evidence type="ECO:0000313" key="2">
    <source>
        <dbReference type="Proteomes" id="UP000005359"/>
    </source>
</evidence>
<evidence type="ECO:0000313" key="1">
    <source>
        <dbReference type="EMBL" id="EDR46283.1"/>
    </source>
</evidence>
<accession>B0G9C9</accession>
<dbReference type="STRING" id="411461.DORFOR_02891"/>
<sequence length="51" mass="5945">MIESQSQTVIQPRKKREVVHSKSSLFFMAFINAQDYNAQDYVVYILTKCMG</sequence>
<reference evidence="1 2" key="1">
    <citation type="submission" date="2007-10" db="EMBL/GenBank/DDBJ databases">
        <title>Draft genome sequence of Dorea formicigenerans(ATCC 27755).</title>
        <authorList>
            <person name="Sudarsanam P."/>
            <person name="Ley R."/>
            <person name="Guruge J."/>
            <person name="Turnbaugh P.J."/>
            <person name="Mahowald M."/>
            <person name="Liep D."/>
            <person name="Gordon J."/>
        </authorList>
    </citation>
    <scope>NUCLEOTIDE SEQUENCE [LARGE SCALE GENOMIC DNA]</scope>
    <source>
        <strain evidence="1 2">ATCC 27755</strain>
    </source>
</reference>
<dbReference type="Proteomes" id="UP000005359">
    <property type="component" value="Unassembled WGS sequence"/>
</dbReference>
<dbReference type="AlphaFoldDB" id="B0G9C9"/>
<organism evidence="1 2">
    <name type="scientific">Dorea formicigenerans ATCC 27755</name>
    <dbReference type="NCBI Taxonomy" id="411461"/>
    <lineage>
        <taxon>Bacteria</taxon>
        <taxon>Bacillati</taxon>
        <taxon>Bacillota</taxon>
        <taxon>Clostridia</taxon>
        <taxon>Lachnospirales</taxon>
        <taxon>Lachnospiraceae</taxon>
        <taxon>Dorea</taxon>
    </lineage>
</organism>